<dbReference type="EMBL" id="CM043016">
    <property type="protein sequence ID" value="KAI4467452.1"/>
    <property type="molecule type" value="Genomic_DNA"/>
</dbReference>
<comment type="caution">
    <text evidence="1">The sequence shown here is derived from an EMBL/GenBank/DDBJ whole genome shotgun (WGS) entry which is preliminary data.</text>
</comment>
<dbReference type="Proteomes" id="UP001056778">
    <property type="component" value="Chromosome 2"/>
</dbReference>
<organism evidence="1 2">
    <name type="scientific">Holotrichia oblita</name>
    <name type="common">Chafer beetle</name>
    <dbReference type="NCBI Taxonomy" id="644536"/>
    <lineage>
        <taxon>Eukaryota</taxon>
        <taxon>Metazoa</taxon>
        <taxon>Ecdysozoa</taxon>
        <taxon>Arthropoda</taxon>
        <taxon>Hexapoda</taxon>
        <taxon>Insecta</taxon>
        <taxon>Pterygota</taxon>
        <taxon>Neoptera</taxon>
        <taxon>Endopterygota</taxon>
        <taxon>Coleoptera</taxon>
        <taxon>Polyphaga</taxon>
        <taxon>Scarabaeiformia</taxon>
        <taxon>Scarabaeidae</taxon>
        <taxon>Melolonthinae</taxon>
        <taxon>Holotrichia</taxon>
    </lineage>
</organism>
<name>A0ACB9TKU0_HOLOL</name>
<gene>
    <name evidence="1" type="ORF">MML48_2g00016427</name>
</gene>
<protein>
    <submittedName>
        <fullName evidence="1">Receptor-type tyrosine-protein phosphatase</fullName>
    </submittedName>
</protein>
<proteinExistence type="predicted"/>
<keyword evidence="1" id="KW-0675">Receptor</keyword>
<evidence type="ECO:0000313" key="2">
    <source>
        <dbReference type="Proteomes" id="UP001056778"/>
    </source>
</evidence>
<accession>A0ACB9TKU0</accession>
<reference evidence="1" key="1">
    <citation type="submission" date="2022-04" db="EMBL/GenBank/DDBJ databases">
        <title>Chromosome-scale genome assembly of Holotrichia oblita Faldermann.</title>
        <authorList>
            <person name="Rongchong L."/>
        </authorList>
    </citation>
    <scope>NUCLEOTIDE SEQUENCE</scope>
    <source>
        <strain evidence="1">81SQS9</strain>
    </source>
</reference>
<keyword evidence="2" id="KW-1185">Reference proteome</keyword>
<evidence type="ECO:0000313" key="1">
    <source>
        <dbReference type="EMBL" id="KAI4467452.1"/>
    </source>
</evidence>
<sequence length="1318" mass="150236">MEQTSTGCTFINTHSSSIWIDDFDFKPILDYRWEGIEGTELSFGDPVDVYQTKEDSFRISFSFKGVEIHILLCDRQFQGPWKTRYGNCYWIGFGANKGTKHFLRKCKEGEIPDILGKYAMSPCSASKHEVDGWQRKIFKDKGGDIGSNSKILITSLQSGIGISYISSTIQNCGSGDFTCPINTIGEDCLPCTSFNKNDCEKSKLCYTTLDGVSKCFCAAGYQDTNCQTIIQIDHAKFILAPGKVENFRLDSVTNTSLELSWDEPKKKNGNIQGYRIEYSHSRWKGCSIIQSYVGVTTRTVVDTKVRLHPLLPYSLYFIKIWAFTVYDGISITVPFDTSETEIPTKRELPQVTFIRSSRKSYLITFHWNCIDIEGTFQFTAILICTSEWCVNKTQNIVEKATNFKESLKYTVPVFGYTNYTVRMFIVRNNANTSKDTKIQTSPTEPGPVRNVTIYSKTNTSVSVRWLPPDPPMGEIDHYLVTTVNPSTRDKVMPGTSECEIWPGQICKTISNLQNVKAKNANVVEYGNEADVHGVVAEEVSEPPQNIMFEWDNEYGLTLFWQHPDKTNGPLQQFLITFNNTLYAIYNVSKEEAQYKCELKLTEEFTSQDLIVAVKAKNSVGSSDSVQNSTYTPPKTPEFEVLPYVENKTNTAITIKIPLISKVDGDRSNMYIIITDLNSNQIPQRVYFHPLEQQLLKDVNVLDTNSWIAGEFNLAETVNRQGFLFQIGNDIVTDSISDKRWKLKNNKLNSGNTYIISIVLNNTFKVNGESNKSSEQAKAKHSNPIKICNLNEYTKKSIEDGEFEKQYGMLQTGQTRGWTTGTQQENRSKNRIANLVAYDHSRVKLKVVNNDPFSDYINANYIDEIVAKYWPDINKIIKFNNIIVKYINVVVTANYEIRDFNVSHEGQMRTIQQYHFLTWPAHGVPLYVQNLSIFLKKIFTIPQSEAPLVVHCSSGVGRTGSVILCDICMRMAIKEDQVDVLHHLYKLREQRVNMVENVEQYKLIHLVLLQSLVAFDTGVLCNEAMQTAIETRIAVNISVEMQYLEESAWQDDAMRKPSFRSDLPVVSAKNRFNDILPDVTSRICLTAYPSSDPTSTYINAVAVDGFATPAKFIVTQHPLNSTIGDFWRLIEERKITMIVCLNVLNLKDNTSCIFYPTVGGRPMKPVPYLEIKFTDRTVKEYFEIYTVTMTNLQTLEEDIHIKILHLSNWHYAMIHPENSVDLVTTYAEMNRLGRNSDNILITCHDGAKACGLYVAMCFVIDQIKMEQICDVCLAVRTVRRSRKQFVMTSNQYIFLYKCALEYVRQFDIYSNFNSTCAFK</sequence>